<dbReference type="AlphaFoldDB" id="A0A6J7QI01"/>
<protein>
    <submittedName>
        <fullName evidence="3">Unannotated protein</fullName>
    </submittedName>
</protein>
<dbReference type="InterPro" id="IPR029058">
    <property type="entry name" value="AB_hydrolase_fold"/>
</dbReference>
<accession>A0A6J7QI01</accession>
<evidence type="ECO:0000259" key="2">
    <source>
        <dbReference type="Pfam" id="PF07859"/>
    </source>
</evidence>
<dbReference type="EMBL" id="CAFBOS010000204">
    <property type="protein sequence ID" value="CAB5017328.1"/>
    <property type="molecule type" value="Genomic_DNA"/>
</dbReference>
<keyword evidence="1" id="KW-0378">Hydrolase</keyword>
<proteinExistence type="predicted"/>
<sequence>MPLVYSVHGGGFVFGSRSMDDAKFDRWCPRFGCVGVSVEYRLAPETPYPGPLEDCYAGLLWTWEHREELGIDASTVIIAGVSAGGGLAAGLALLARDRGEVPVTHQLLECPMIDDRQVTSSSQLDGLPVWSRDSNTFGWRAYLGDLYGTDAIPGYAAPTRADDLVGLPPGMVIVGGADGFRDEDIAYALRLNQSGVPTELHVLPGAPHGVQMFAGTAVAELWATLVEQWLARVLSR</sequence>
<dbReference type="PANTHER" id="PTHR48081:SF8">
    <property type="entry name" value="ALPHA_BETA HYDROLASE FOLD-3 DOMAIN-CONTAINING PROTEIN-RELATED"/>
    <property type="match status" value="1"/>
</dbReference>
<dbReference type="InterPro" id="IPR050300">
    <property type="entry name" value="GDXG_lipolytic_enzyme"/>
</dbReference>
<evidence type="ECO:0000313" key="3">
    <source>
        <dbReference type="EMBL" id="CAB5017328.1"/>
    </source>
</evidence>
<dbReference type="Gene3D" id="3.40.50.1820">
    <property type="entry name" value="alpha/beta hydrolase"/>
    <property type="match status" value="1"/>
</dbReference>
<reference evidence="3" key="1">
    <citation type="submission" date="2020-05" db="EMBL/GenBank/DDBJ databases">
        <authorList>
            <person name="Chiriac C."/>
            <person name="Salcher M."/>
            <person name="Ghai R."/>
            <person name="Kavagutti S V."/>
        </authorList>
    </citation>
    <scope>NUCLEOTIDE SEQUENCE</scope>
</reference>
<evidence type="ECO:0000256" key="1">
    <source>
        <dbReference type="ARBA" id="ARBA00022801"/>
    </source>
</evidence>
<name>A0A6J7QI01_9ZZZZ</name>
<dbReference type="InterPro" id="IPR013094">
    <property type="entry name" value="AB_hydrolase_3"/>
</dbReference>
<dbReference type="Pfam" id="PF07859">
    <property type="entry name" value="Abhydrolase_3"/>
    <property type="match status" value="1"/>
</dbReference>
<dbReference type="GO" id="GO:0016787">
    <property type="term" value="F:hydrolase activity"/>
    <property type="evidence" value="ECO:0007669"/>
    <property type="project" value="UniProtKB-KW"/>
</dbReference>
<gene>
    <name evidence="3" type="ORF">UFOPK3967_02560</name>
</gene>
<feature type="domain" description="Alpha/beta hydrolase fold-3" evidence="2">
    <location>
        <begin position="6"/>
        <end position="211"/>
    </location>
</feature>
<organism evidence="3">
    <name type="scientific">freshwater metagenome</name>
    <dbReference type="NCBI Taxonomy" id="449393"/>
    <lineage>
        <taxon>unclassified sequences</taxon>
        <taxon>metagenomes</taxon>
        <taxon>ecological metagenomes</taxon>
    </lineage>
</organism>
<dbReference type="SUPFAM" id="SSF53474">
    <property type="entry name" value="alpha/beta-Hydrolases"/>
    <property type="match status" value="1"/>
</dbReference>
<dbReference type="PANTHER" id="PTHR48081">
    <property type="entry name" value="AB HYDROLASE SUPERFAMILY PROTEIN C4A8.06C"/>
    <property type="match status" value="1"/>
</dbReference>